<evidence type="ECO:0000313" key="3">
    <source>
        <dbReference type="Proteomes" id="UP000184357"/>
    </source>
</evidence>
<accession>A0A1M5KUK2</accession>
<dbReference type="AlphaFoldDB" id="A0A1M5KUK2"/>
<keyword evidence="3" id="KW-1185">Reference proteome</keyword>
<evidence type="ECO:0000313" key="2">
    <source>
        <dbReference type="EMBL" id="SHG56447.1"/>
    </source>
</evidence>
<dbReference type="Proteomes" id="UP000184357">
    <property type="component" value="Unassembled WGS sequence"/>
</dbReference>
<feature type="region of interest" description="Disordered" evidence="1">
    <location>
        <begin position="1"/>
        <end position="36"/>
    </location>
</feature>
<dbReference type="EMBL" id="FQWV01000001">
    <property type="protein sequence ID" value="SHG56447.1"/>
    <property type="molecule type" value="Genomic_DNA"/>
</dbReference>
<feature type="region of interest" description="Disordered" evidence="1">
    <location>
        <begin position="64"/>
        <end position="84"/>
    </location>
</feature>
<feature type="compositionally biased region" description="Basic and acidic residues" evidence="1">
    <location>
        <begin position="68"/>
        <end position="78"/>
    </location>
</feature>
<gene>
    <name evidence="2" type="ORF">SAMN05443636_0648</name>
</gene>
<name>A0A1M5KUK2_9EURY</name>
<feature type="compositionally biased region" description="Basic and acidic residues" evidence="1">
    <location>
        <begin position="1"/>
        <end position="26"/>
    </location>
</feature>
<organism evidence="2 3">
    <name type="scientific">Halobaculum gomorrense</name>
    <dbReference type="NCBI Taxonomy" id="43928"/>
    <lineage>
        <taxon>Archaea</taxon>
        <taxon>Methanobacteriati</taxon>
        <taxon>Methanobacteriota</taxon>
        <taxon>Stenosarchaea group</taxon>
        <taxon>Halobacteria</taxon>
        <taxon>Halobacteriales</taxon>
        <taxon>Haloferacaceae</taxon>
        <taxon>Halobaculum</taxon>
    </lineage>
</organism>
<proteinExistence type="predicted"/>
<sequence>MRTRRREHEREQEARREADRTERRETAATVAEPPKTADDLLDILEGGDGLTYEEAALVGGIEEVAAGSDERDRGDHATPTRGGW</sequence>
<evidence type="ECO:0000256" key="1">
    <source>
        <dbReference type="SAM" id="MobiDB-lite"/>
    </source>
</evidence>
<dbReference type="RefSeq" id="WP_073306928.1">
    <property type="nucleotide sequence ID" value="NZ_FQWV01000001.1"/>
</dbReference>
<reference evidence="2 3" key="1">
    <citation type="submission" date="2016-11" db="EMBL/GenBank/DDBJ databases">
        <authorList>
            <person name="Jaros S."/>
            <person name="Januszkiewicz K."/>
            <person name="Wedrychowicz H."/>
        </authorList>
    </citation>
    <scope>NUCLEOTIDE SEQUENCE [LARGE SCALE GENOMIC DNA]</scope>
    <source>
        <strain evidence="2 3">DSM 9297</strain>
    </source>
</reference>
<protein>
    <submittedName>
        <fullName evidence="2">Uncharacterized protein</fullName>
    </submittedName>
</protein>
<dbReference type="STRING" id="43928.SAMN05443636_0648"/>